<name>A0ABR6XA15_9BURK</name>
<evidence type="ECO:0000313" key="2">
    <source>
        <dbReference type="EMBL" id="MBC3809780.1"/>
    </source>
</evidence>
<gene>
    <name evidence="2" type="ORF">H8K52_20845</name>
</gene>
<accession>A0ABR6XA15</accession>
<evidence type="ECO:0000259" key="1">
    <source>
        <dbReference type="Pfam" id="PF05943"/>
    </source>
</evidence>
<sequence>FSIYHWTAAIHGIEDGGLVENLPLYQYQNMSGMTVQLCPTTVLITDRRANELTNLGFIPLCHCKGSTHAAFISANTCFIPKKYFD</sequence>
<keyword evidence="3" id="KW-1185">Reference proteome</keyword>
<dbReference type="PANTHER" id="PTHR35565">
    <property type="entry name" value="CYTOPLASMIC PROTEIN-RELATED"/>
    <property type="match status" value="1"/>
</dbReference>
<dbReference type="Proteomes" id="UP000648257">
    <property type="component" value="Unassembled WGS sequence"/>
</dbReference>
<reference evidence="2 3" key="1">
    <citation type="submission" date="2020-08" db="EMBL/GenBank/DDBJ databases">
        <title>Novel species isolated from subtropical streams in China.</title>
        <authorList>
            <person name="Lu H."/>
        </authorList>
    </citation>
    <scope>NUCLEOTIDE SEQUENCE [LARGE SCALE GENOMIC DNA]</scope>
    <source>
        <strain evidence="2 3">KACC 16656</strain>
    </source>
</reference>
<feature type="non-terminal residue" evidence="2">
    <location>
        <position position="1"/>
    </location>
</feature>
<dbReference type="Pfam" id="PF05943">
    <property type="entry name" value="VipB"/>
    <property type="match status" value="1"/>
</dbReference>
<evidence type="ECO:0000313" key="3">
    <source>
        <dbReference type="Proteomes" id="UP000648257"/>
    </source>
</evidence>
<dbReference type="EMBL" id="JACOFW010000127">
    <property type="protein sequence ID" value="MBC3809780.1"/>
    <property type="molecule type" value="Genomic_DNA"/>
</dbReference>
<comment type="caution">
    <text evidence="2">The sequence shown here is derived from an EMBL/GenBank/DDBJ whole genome shotgun (WGS) entry which is preliminary data.</text>
</comment>
<feature type="domain" description="TssC1 N-terminal" evidence="1">
    <location>
        <begin position="1"/>
        <end position="77"/>
    </location>
</feature>
<dbReference type="InterPro" id="IPR010269">
    <property type="entry name" value="T6SS_TssC-like"/>
</dbReference>
<organism evidence="2 3">
    <name type="scientific">Undibacterium seohonense</name>
    <dbReference type="NCBI Taxonomy" id="1344950"/>
    <lineage>
        <taxon>Bacteria</taxon>
        <taxon>Pseudomonadati</taxon>
        <taxon>Pseudomonadota</taxon>
        <taxon>Betaproteobacteria</taxon>
        <taxon>Burkholderiales</taxon>
        <taxon>Oxalobacteraceae</taxon>
        <taxon>Undibacterium</taxon>
    </lineage>
</organism>
<proteinExistence type="predicted"/>
<protein>
    <submittedName>
        <fullName evidence="2">Type VI secretion system contractile sheath large subunit</fullName>
    </submittedName>
</protein>
<feature type="non-terminal residue" evidence="2">
    <location>
        <position position="85"/>
    </location>
</feature>
<dbReference type="PANTHER" id="PTHR35565:SF3">
    <property type="entry name" value="TYPE VI SECRETION SYSTEM SHEATH PROTEIN TSSC1"/>
    <property type="match status" value="1"/>
</dbReference>
<dbReference type="InterPro" id="IPR044031">
    <property type="entry name" value="TssC1_N"/>
</dbReference>